<dbReference type="InterPro" id="IPR008780">
    <property type="entry name" value="Plasmodium_Vir"/>
</dbReference>
<dbReference type="AlphaFoldDB" id="A0A1D3JCW3"/>
<feature type="transmembrane region" description="Helical" evidence="1">
    <location>
        <begin position="236"/>
        <end position="261"/>
    </location>
</feature>
<proteinExistence type="predicted"/>
<evidence type="ECO:0000313" key="3">
    <source>
        <dbReference type="Proteomes" id="UP000242942"/>
    </source>
</evidence>
<gene>
    <name evidence="2" type="primary">PocGH01_00027600</name>
    <name evidence="2" type="ORF">POCGH01_00027600</name>
</gene>
<keyword evidence="1" id="KW-0812">Transmembrane</keyword>
<sequence>MSTSQEYEYCPYDKYKDFKKKLEDFNTNTNNGYNEDCSNTLSGSIIRNPNTLGYFKKLIQYLDNYNSNDTRETSNSCRYINYWLNDKVRNLYELNTKDFHFFQEYAACDKHKKTFKCTSGIYLLTEHEFKSINELYELYDAYYIYRSIQSKSDVICNYANSFIDKHNNLVFKCNYKENKNMCHELVEVRKSFENDLLETLKICKGNLLRFLSIPDAYAAEKIKASEVSRSISPMPVLPSIIGISLILLFLYKFTPIGSLLLGEMNQNKIISNNLDEQNHEFLYNSEEGNSNYRKRPYNIAYKCTDYS</sequence>
<evidence type="ECO:0000256" key="1">
    <source>
        <dbReference type="SAM" id="Phobius"/>
    </source>
</evidence>
<dbReference type="VEuPathDB" id="PlasmoDB:POWCR01_000092000"/>
<protein>
    <submittedName>
        <fullName evidence="2">PIR protein</fullName>
    </submittedName>
</protein>
<accession>A0A1D3JCW3</accession>
<keyword evidence="1" id="KW-1133">Transmembrane helix</keyword>
<name>A0A1D3JCW3_PLAOA</name>
<evidence type="ECO:0000313" key="2">
    <source>
        <dbReference type="EMBL" id="SBT83527.1"/>
    </source>
</evidence>
<keyword evidence="3" id="KW-1185">Reference proteome</keyword>
<keyword evidence="1" id="KW-0472">Membrane</keyword>
<dbReference type="EMBL" id="FLRI01000133">
    <property type="protein sequence ID" value="SBT83527.1"/>
    <property type="molecule type" value="Genomic_DNA"/>
</dbReference>
<organism evidence="2 3">
    <name type="scientific">Plasmodium ovale</name>
    <name type="common">malaria parasite P. ovale</name>
    <dbReference type="NCBI Taxonomy" id="36330"/>
    <lineage>
        <taxon>Eukaryota</taxon>
        <taxon>Sar</taxon>
        <taxon>Alveolata</taxon>
        <taxon>Apicomplexa</taxon>
        <taxon>Aconoidasida</taxon>
        <taxon>Haemosporida</taxon>
        <taxon>Plasmodiidae</taxon>
        <taxon>Plasmodium</taxon>
        <taxon>Plasmodium (Plasmodium)</taxon>
    </lineage>
</organism>
<dbReference type="Pfam" id="PF05795">
    <property type="entry name" value="Plasmodium_Vir"/>
    <property type="match status" value="2"/>
</dbReference>
<dbReference type="Proteomes" id="UP000242942">
    <property type="component" value="Unassembled WGS sequence"/>
</dbReference>
<dbReference type="VEuPathDB" id="PlasmoDB:PocGH01_00027600"/>
<reference evidence="2 3" key="1">
    <citation type="submission" date="2016-06" db="EMBL/GenBank/DDBJ databases">
        <authorList>
            <consortium name="Pathogen Informatics"/>
        </authorList>
    </citation>
    <scope>NUCLEOTIDE SEQUENCE [LARGE SCALE GENOMIC DNA]</scope>
    <source>
        <strain evidence="2">PocGH01</strain>
    </source>
</reference>
<dbReference type="OrthoDB" id="388807at2759"/>